<dbReference type="eggNOG" id="COG1473">
    <property type="taxonomic scope" value="Bacteria"/>
</dbReference>
<evidence type="ECO:0000313" key="5">
    <source>
        <dbReference type="EMBL" id="EGO65374.1"/>
    </source>
</evidence>
<feature type="binding site" evidence="3">
    <location>
        <position position="162"/>
    </location>
    <ligand>
        <name>Mn(2+)</name>
        <dbReference type="ChEBI" id="CHEBI:29035"/>
        <label>2</label>
    </ligand>
</feature>
<feature type="binding site" evidence="3">
    <location>
        <position position="361"/>
    </location>
    <ligand>
        <name>Mn(2+)</name>
        <dbReference type="ChEBI" id="CHEBI:29035"/>
        <label>2</label>
    </ligand>
</feature>
<dbReference type="Proteomes" id="UP000003240">
    <property type="component" value="Unassembled WGS sequence"/>
</dbReference>
<evidence type="ECO:0000259" key="4">
    <source>
        <dbReference type="Pfam" id="PF07687"/>
    </source>
</evidence>
<dbReference type="PANTHER" id="PTHR11014">
    <property type="entry name" value="PEPTIDASE M20 FAMILY MEMBER"/>
    <property type="match status" value="1"/>
</dbReference>
<protein>
    <submittedName>
        <fullName evidence="5">N-acyl-L-amino acid amidohydrolase</fullName>
    </submittedName>
</protein>
<comment type="cofactor">
    <cofactor evidence="3">
        <name>Mn(2+)</name>
        <dbReference type="ChEBI" id="CHEBI:29035"/>
    </cofactor>
    <text evidence="3">The Mn(2+) ion enhances activity.</text>
</comment>
<dbReference type="Pfam" id="PF01546">
    <property type="entry name" value="Peptidase_M20"/>
    <property type="match status" value="1"/>
</dbReference>
<dbReference type="InterPro" id="IPR002933">
    <property type="entry name" value="Peptidase_M20"/>
</dbReference>
<sequence length="390" mass="41612">MTDIKALAAGQKDYVISLRRHFHMFPELGGEEYRTQEKVMEELKACGLSPRSAAGTGVIAEFTGGRPGKRVAIRADMDALPLQDEIDQPYRSQHAGICHACGHDGHTAMLLGVAKSMKSLQAELAGSVRFLFQPSEEKFPGGAEAMIADGAMDGVDYVLGAHLWQAVPAGKIGVTYGRMMASPDAFTLTIQGRGGHGSMPHQTVDPIFIGAQIVVALKTITGCNMDPMEPAVLSLGMFKSGEAFNVIPDVAVIKGSVRTFQEATRQRIFERIHQICQGICQASGAQYKLDAIFGYPPVINHPAISKVIAQAGEQALGRDGVIEIVPVLGGEDFSFYLGKAPGAFMFVGAGNPEKGIVYPQHHPKFDIDETALPGGVEVLLRATLTLGGGR</sequence>
<evidence type="ECO:0000256" key="1">
    <source>
        <dbReference type="ARBA" id="ARBA00006153"/>
    </source>
</evidence>
<evidence type="ECO:0000256" key="3">
    <source>
        <dbReference type="PIRSR" id="PIRSR005962-1"/>
    </source>
</evidence>
<dbReference type="SUPFAM" id="SSF53187">
    <property type="entry name" value="Zn-dependent exopeptidases"/>
    <property type="match status" value="1"/>
</dbReference>
<reference evidence="5 6" key="1">
    <citation type="journal article" date="2011" name="EMBO J.">
        <title>Structural diversity of bacterial flagellar motors.</title>
        <authorList>
            <person name="Chen S."/>
            <person name="Beeby M."/>
            <person name="Murphy G.E."/>
            <person name="Leadbetter J.R."/>
            <person name="Hendrixson D.R."/>
            <person name="Briegel A."/>
            <person name="Li Z."/>
            <person name="Shi J."/>
            <person name="Tocheva E.I."/>
            <person name="Muller A."/>
            <person name="Dobro M.J."/>
            <person name="Jensen G.J."/>
        </authorList>
    </citation>
    <scope>NUCLEOTIDE SEQUENCE [LARGE SCALE GENOMIC DNA]</scope>
    <source>
        <strain evidence="5 6">DSM 6540</strain>
    </source>
</reference>
<dbReference type="InterPro" id="IPR036264">
    <property type="entry name" value="Bact_exopeptidase_dim_dom"/>
</dbReference>
<evidence type="ECO:0000313" key="6">
    <source>
        <dbReference type="Proteomes" id="UP000003240"/>
    </source>
</evidence>
<keyword evidence="2 5" id="KW-0378">Hydrolase</keyword>
<dbReference type="GO" id="GO:0046872">
    <property type="term" value="F:metal ion binding"/>
    <property type="evidence" value="ECO:0007669"/>
    <property type="project" value="UniProtKB-KW"/>
</dbReference>
<keyword evidence="6" id="KW-1185">Reference proteome</keyword>
<feature type="binding site" evidence="3">
    <location>
        <position position="137"/>
    </location>
    <ligand>
        <name>Mn(2+)</name>
        <dbReference type="ChEBI" id="CHEBI:29035"/>
        <label>2</label>
    </ligand>
</feature>
<evidence type="ECO:0000256" key="2">
    <source>
        <dbReference type="ARBA" id="ARBA00022801"/>
    </source>
</evidence>
<feature type="binding site" evidence="3">
    <location>
        <position position="103"/>
    </location>
    <ligand>
        <name>Mn(2+)</name>
        <dbReference type="ChEBI" id="CHEBI:29035"/>
        <label>2</label>
    </ligand>
</feature>
<dbReference type="InterPro" id="IPR011650">
    <property type="entry name" value="Peptidase_M20_dimer"/>
</dbReference>
<keyword evidence="3" id="KW-0464">Manganese</keyword>
<organism evidence="5 6">
    <name type="scientific">Acetonema longum DSM 6540</name>
    <dbReference type="NCBI Taxonomy" id="1009370"/>
    <lineage>
        <taxon>Bacteria</taxon>
        <taxon>Bacillati</taxon>
        <taxon>Bacillota</taxon>
        <taxon>Negativicutes</taxon>
        <taxon>Acetonemataceae</taxon>
        <taxon>Acetonema</taxon>
    </lineage>
</organism>
<dbReference type="STRING" id="1009370.ALO_02131"/>
<keyword evidence="3" id="KW-0479">Metal-binding</keyword>
<dbReference type="RefSeq" id="WP_004092326.1">
    <property type="nucleotide sequence ID" value="NZ_AFGF01000017.1"/>
</dbReference>
<dbReference type="InterPro" id="IPR017439">
    <property type="entry name" value="Amidohydrolase"/>
</dbReference>
<dbReference type="PANTHER" id="PTHR11014:SF63">
    <property type="entry name" value="METALLOPEPTIDASE, PUTATIVE (AFU_ORTHOLOGUE AFUA_6G09600)-RELATED"/>
    <property type="match status" value="1"/>
</dbReference>
<dbReference type="Gene3D" id="3.40.630.10">
    <property type="entry name" value="Zn peptidases"/>
    <property type="match status" value="1"/>
</dbReference>
<gene>
    <name evidence="5" type="ORF">ALO_02131</name>
</gene>
<dbReference type="PIRSF" id="PIRSF005962">
    <property type="entry name" value="Pept_M20D_amidohydro"/>
    <property type="match status" value="1"/>
</dbReference>
<comment type="similarity">
    <text evidence="1">Belongs to the peptidase M20 family.</text>
</comment>
<dbReference type="OrthoDB" id="9776731at2"/>
<dbReference type="AlphaFoldDB" id="F7NEG3"/>
<dbReference type="SUPFAM" id="SSF55031">
    <property type="entry name" value="Bacterial exopeptidase dimerisation domain"/>
    <property type="match status" value="1"/>
</dbReference>
<feature type="binding site" evidence="3">
    <location>
        <position position="101"/>
    </location>
    <ligand>
        <name>Mn(2+)</name>
        <dbReference type="ChEBI" id="CHEBI:29035"/>
        <label>2</label>
    </ligand>
</feature>
<dbReference type="NCBIfam" id="TIGR01891">
    <property type="entry name" value="amidohydrolases"/>
    <property type="match status" value="1"/>
</dbReference>
<dbReference type="FunFam" id="3.30.70.360:FF:000014">
    <property type="entry name" value="N-acyl-L-amino acid amidohydrolase"/>
    <property type="match status" value="1"/>
</dbReference>
<feature type="domain" description="Peptidase M20 dimerisation" evidence="4">
    <location>
        <begin position="186"/>
        <end position="277"/>
    </location>
</feature>
<dbReference type="Pfam" id="PF07687">
    <property type="entry name" value="M20_dimer"/>
    <property type="match status" value="1"/>
</dbReference>
<dbReference type="Gene3D" id="3.30.70.360">
    <property type="match status" value="1"/>
</dbReference>
<accession>F7NEG3</accession>
<comment type="caution">
    <text evidence="5">The sequence shown here is derived from an EMBL/GenBank/DDBJ whole genome shotgun (WGS) entry which is preliminary data.</text>
</comment>
<dbReference type="GO" id="GO:0016787">
    <property type="term" value="F:hydrolase activity"/>
    <property type="evidence" value="ECO:0007669"/>
    <property type="project" value="UniProtKB-KW"/>
</dbReference>
<proteinExistence type="inferred from homology"/>
<name>F7NEG3_9FIRM</name>
<dbReference type="EMBL" id="AFGF01000017">
    <property type="protein sequence ID" value="EGO65374.1"/>
    <property type="molecule type" value="Genomic_DNA"/>
</dbReference>